<feature type="domain" description="D-isomer specific 2-hydroxyacid dehydrogenase NAD-binding" evidence="6">
    <location>
        <begin position="111"/>
        <end position="289"/>
    </location>
</feature>
<dbReference type="InterPro" id="IPR029752">
    <property type="entry name" value="D-isomer_DH_CS1"/>
</dbReference>
<dbReference type="Pfam" id="PF02826">
    <property type="entry name" value="2-Hacid_dh_C"/>
    <property type="match status" value="1"/>
</dbReference>
<dbReference type="GO" id="GO:0005829">
    <property type="term" value="C:cytosol"/>
    <property type="evidence" value="ECO:0007669"/>
    <property type="project" value="TreeGrafter"/>
</dbReference>
<evidence type="ECO:0000313" key="7">
    <source>
        <dbReference type="EMBL" id="OHA35054.1"/>
    </source>
</evidence>
<organism evidence="7 8">
    <name type="scientific">Candidatus Taylorbacteria bacterium RIFCSPLOWO2_01_FULL_48_100</name>
    <dbReference type="NCBI Taxonomy" id="1802322"/>
    <lineage>
        <taxon>Bacteria</taxon>
        <taxon>Candidatus Tayloriibacteriota</taxon>
    </lineage>
</organism>
<comment type="similarity">
    <text evidence="1 4">Belongs to the D-isomer specific 2-hydroxyacid dehydrogenase family.</text>
</comment>
<dbReference type="InterPro" id="IPR006140">
    <property type="entry name" value="D-isomer_DH_NAD-bd"/>
</dbReference>
<evidence type="ECO:0000256" key="3">
    <source>
        <dbReference type="ARBA" id="ARBA00023027"/>
    </source>
</evidence>
<dbReference type="CDD" id="cd05301">
    <property type="entry name" value="GDH"/>
    <property type="match status" value="1"/>
</dbReference>
<name>A0A1G2NG62_9BACT</name>
<dbReference type="AlphaFoldDB" id="A0A1G2NG62"/>
<dbReference type="PANTHER" id="PTHR10996">
    <property type="entry name" value="2-HYDROXYACID DEHYDROGENASE-RELATED"/>
    <property type="match status" value="1"/>
</dbReference>
<evidence type="ECO:0000313" key="8">
    <source>
        <dbReference type="Proteomes" id="UP000177797"/>
    </source>
</evidence>
<gene>
    <name evidence="7" type="ORF">A2938_00595</name>
</gene>
<comment type="caution">
    <text evidence="7">The sequence shown here is derived from an EMBL/GenBank/DDBJ whole genome shotgun (WGS) entry which is preliminary data.</text>
</comment>
<dbReference type="Pfam" id="PF00389">
    <property type="entry name" value="2-Hacid_dh"/>
    <property type="match status" value="1"/>
</dbReference>
<protein>
    <recommendedName>
        <fullName evidence="9">D-glycerate dehydrogenase</fullName>
    </recommendedName>
</protein>
<proteinExistence type="inferred from homology"/>
<dbReference type="InterPro" id="IPR050223">
    <property type="entry name" value="D-isomer_2-hydroxyacid_DH"/>
</dbReference>
<dbReference type="Gene3D" id="3.40.50.720">
    <property type="entry name" value="NAD(P)-binding Rossmann-like Domain"/>
    <property type="match status" value="2"/>
</dbReference>
<reference evidence="7 8" key="1">
    <citation type="journal article" date="2016" name="Nat. Commun.">
        <title>Thousands of microbial genomes shed light on interconnected biogeochemical processes in an aquifer system.</title>
        <authorList>
            <person name="Anantharaman K."/>
            <person name="Brown C.T."/>
            <person name="Hug L.A."/>
            <person name="Sharon I."/>
            <person name="Castelle C.J."/>
            <person name="Probst A.J."/>
            <person name="Thomas B.C."/>
            <person name="Singh A."/>
            <person name="Wilkins M.J."/>
            <person name="Karaoz U."/>
            <person name="Brodie E.L."/>
            <person name="Williams K.H."/>
            <person name="Hubbard S.S."/>
            <person name="Banfield J.F."/>
        </authorList>
    </citation>
    <scope>NUCLEOTIDE SEQUENCE [LARGE SCALE GENOMIC DNA]</scope>
</reference>
<dbReference type="InterPro" id="IPR029753">
    <property type="entry name" value="D-isomer_DH_CS"/>
</dbReference>
<dbReference type="GO" id="GO:0030267">
    <property type="term" value="F:glyoxylate reductase (NADPH) activity"/>
    <property type="evidence" value="ECO:0007669"/>
    <property type="project" value="TreeGrafter"/>
</dbReference>
<dbReference type="Proteomes" id="UP000177797">
    <property type="component" value="Unassembled WGS sequence"/>
</dbReference>
<dbReference type="GO" id="GO:0051287">
    <property type="term" value="F:NAD binding"/>
    <property type="evidence" value="ECO:0007669"/>
    <property type="project" value="InterPro"/>
</dbReference>
<dbReference type="InterPro" id="IPR036291">
    <property type="entry name" value="NAD(P)-bd_dom_sf"/>
</dbReference>
<dbReference type="FunFam" id="3.40.50.720:FF:000203">
    <property type="entry name" value="D-3-phosphoglycerate dehydrogenase (SerA)"/>
    <property type="match status" value="1"/>
</dbReference>
<evidence type="ECO:0000256" key="4">
    <source>
        <dbReference type="RuleBase" id="RU003719"/>
    </source>
</evidence>
<evidence type="ECO:0008006" key="9">
    <source>
        <dbReference type="Google" id="ProtNLM"/>
    </source>
</evidence>
<dbReference type="SUPFAM" id="SSF51735">
    <property type="entry name" value="NAD(P)-binding Rossmann-fold domains"/>
    <property type="match status" value="1"/>
</dbReference>
<accession>A0A1G2NG62</accession>
<evidence type="ECO:0000256" key="2">
    <source>
        <dbReference type="ARBA" id="ARBA00023002"/>
    </source>
</evidence>
<keyword evidence="3" id="KW-0520">NAD</keyword>
<dbReference type="GO" id="GO:0016618">
    <property type="term" value="F:hydroxypyruvate reductase [NAD(P)H] activity"/>
    <property type="evidence" value="ECO:0007669"/>
    <property type="project" value="TreeGrafter"/>
</dbReference>
<feature type="domain" description="D-isomer specific 2-hydroxyacid dehydrogenase catalytic" evidence="5">
    <location>
        <begin position="4"/>
        <end position="320"/>
    </location>
</feature>
<dbReference type="PROSITE" id="PS00671">
    <property type="entry name" value="D_2_HYDROXYACID_DH_3"/>
    <property type="match status" value="1"/>
</dbReference>
<dbReference type="PANTHER" id="PTHR10996:SF283">
    <property type="entry name" value="GLYOXYLATE_HYDROXYPYRUVATE REDUCTASE B"/>
    <property type="match status" value="1"/>
</dbReference>
<dbReference type="EMBL" id="MHSA01000002">
    <property type="protein sequence ID" value="OHA35054.1"/>
    <property type="molecule type" value="Genomic_DNA"/>
</dbReference>
<dbReference type="InterPro" id="IPR006139">
    <property type="entry name" value="D-isomer_2_OHA_DH_cat_dom"/>
</dbReference>
<evidence type="ECO:0000259" key="6">
    <source>
        <dbReference type="Pfam" id="PF02826"/>
    </source>
</evidence>
<dbReference type="PROSITE" id="PS00065">
    <property type="entry name" value="D_2_HYDROXYACID_DH_1"/>
    <property type="match status" value="1"/>
</dbReference>
<sequence>MKKIFITRRIPENGLAMLREKGFTLVLSEKPRPLSKRELIKELKKNPYDAVLCLLTDTIDKDVFDAAPSVKIFANFAVGFNNIALEEAKKRGVVITNTPGASTESVSEFTLALILNAARRVNEGDRFMRAGKFKGWGPPMFGRDIKGMTLGIVGSGRIGAEVAKKALRGFEMKIIYYDVIRNELLEKEYGARFVSTLEELLRTADVVSLHVSLLPSTKHLINKERLAMMKKTAYLVNTSRGPVIDENALVDALKNGVIAGAGLDVFEFEPKTAKGLTRIENVVLTPHIAAGTEIARQEMARLAVTNLIAFFDGKTPPNVVV</sequence>
<evidence type="ECO:0000259" key="5">
    <source>
        <dbReference type="Pfam" id="PF00389"/>
    </source>
</evidence>
<dbReference type="SUPFAM" id="SSF52283">
    <property type="entry name" value="Formate/glycerate dehydrogenase catalytic domain-like"/>
    <property type="match status" value="1"/>
</dbReference>
<evidence type="ECO:0000256" key="1">
    <source>
        <dbReference type="ARBA" id="ARBA00005854"/>
    </source>
</evidence>
<keyword evidence="2 4" id="KW-0560">Oxidoreductase</keyword>